<dbReference type="KEGG" id="kcm:ABWK59_16465"/>
<dbReference type="InterPro" id="IPR018076">
    <property type="entry name" value="T2SS_GspF_dom"/>
</dbReference>
<keyword evidence="4 6" id="KW-1133">Transmembrane helix</keyword>
<dbReference type="GO" id="GO:0005886">
    <property type="term" value="C:plasma membrane"/>
    <property type="evidence" value="ECO:0007669"/>
    <property type="project" value="UniProtKB-SubCell"/>
</dbReference>
<dbReference type="AlphaFoldDB" id="A0AAU8JYQ0"/>
<dbReference type="PANTHER" id="PTHR35007">
    <property type="entry name" value="INTEGRAL MEMBRANE PROTEIN-RELATED"/>
    <property type="match status" value="1"/>
</dbReference>
<evidence type="ECO:0000256" key="6">
    <source>
        <dbReference type="SAM" id="Phobius"/>
    </source>
</evidence>
<accession>A0AAU8JYQ0</accession>
<protein>
    <submittedName>
        <fullName evidence="8">Type II secretion system F family protein</fullName>
    </submittedName>
</protein>
<evidence type="ECO:0000313" key="8">
    <source>
        <dbReference type="EMBL" id="XCM80403.1"/>
    </source>
</evidence>
<evidence type="ECO:0000256" key="2">
    <source>
        <dbReference type="ARBA" id="ARBA00022475"/>
    </source>
</evidence>
<dbReference type="EMBL" id="CP159872">
    <property type="protein sequence ID" value="XCM80403.1"/>
    <property type="molecule type" value="Genomic_DNA"/>
</dbReference>
<evidence type="ECO:0000256" key="4">
    <source>
        <dbReference type="ARBA" id="ARBA00022989"/>
    </source>
</evidence>
<feature type="domain" description="Type II secretion system protein GspF" evidence="7">
    <location>
        <begin position="122"/>
        <end position="245"/>
    </location>
</feature>
<dbReference type="RefSeq" id="WP_354641341.1">
    <property type="nucleotide sequence ID" value="NZ_CP159872.1"/>
</dbReference>
<sequence>MVTLLVLPVVAGGVVGELAAARWRRGARRRFGRCLPSEVPTPGRRRGGRTAARMRRLASSSWAVPLAVGLGATAAVGGWAGVPAGALVALAAQRWLPRTRSPAQRQAQRDRDRLERQLPLTADLLAACLGSVPSPAVAAAAVAQSVGSPMRERLAAVAAQLSLGAAPEACWEGLAEGCPPLAPLARCLVRTSLGGAPPSAALTGLGHAQRATASRAAHARVRRAGVLATAPLGLCFLPAFVLIGVVPVVVGLTAQFAVRI</sequence>
<organism evidence="8">
    <name type="scientific">Kitasatospora camelliae</name>
    <dbReference type="NCBI Taxonomy" id="3156397"/>
    <lineage>
        <taxon>Bacteria</taxon>
        <taxon>Bacillati</taxon>
        <taxon>Actinomycetota</taxon>
        <taxon>Actinomycetes</taxon>
        <taxon>Kitasatosporales</taxon>
        <taxon>Streptomycetaceae</taxon>
        <taxon>Kitasatospora</taxon>
    </lineage>
</organism>
<keyword evidence="3 6" id="KW-0812">Transmembrane</keyword>
<proteinExistence type="predicted"/>
<comment type="subcellular location">
    <subcellularLocation>
        <location evidence="1">Cell membrane</location>
        <topology evidence="1">Multi-pass membrane protein</topology>
    </subcellularLocation>
</comment>
<dbReference type="PANTHER" id="PTHR35007:SF3">
    <property type="entry name" value="POSSIBLE CONSERVED ALANINE RICH MEMBRANE PROTEIN"/>
    <property type="match status" value="1"/>
</dbReference>
<evidence type="ECO:0000256" key="1">
    <source>
        <dbReference type="ARBA" id="ARBA00004651"/>
    </source>
</evidence>
<gene>
    <name evidence="8" type="ORF">ABWK59_16465</name>
</gene>
<evidence type="ECO:0000259" key="7">
    <source>
        <dbReference type="Pfam" id="PF00482"/>
    </source>
</evidence>
<keyword evidence="5 6" id="KW-0472">Membrane</keyword>
<keyword evidence="2" id="KW-1003">Cell membrane</keyword>
<name>A0AAU8JYQ0_9ACTN</name>
<feature type="transmembrane region" description="Helical" evidence="6">
    <location>
        <begin position="224"/>
        <end position="250"/>
    </location>
</feature>
<reference evidence="8" key="1">
    <citation type="submission" date="2024-06" db="EMBL/GenBank/DDBJ databases">
        <title>The genome sequences of Kitasatospora sp. strain HUAS MG31.</title>
        <authorList>
            <person name="Mo P."/>
        </authorList>
    </citation>
    <scope>NUCLEOTIDE SEQUENCE</scope>
    <source>
        <strain evidence="8">HUAS MG31</strain>
    </source>
</reference>
<dbReference type="Pfam" id="PF00482">
    <property type="entry name" value="T2SSF"/>
    <property type="match status" value="1"/>
</dbReference>
<evidence type="ECO:0000256" key="5">
    <source>
        <dbReference type="ARBA" id="ARBA00023136"/>
    </source>
</evidence>
<feature type="transmembrane region" description="Helical" evidence="6">
    <location>
        <begin position="62"/>
        <end position="92"/>
    </location>
</feature>
<evidence type="ECO:0000256" key="3">
    <source>
        <dbReference type="ARBA" id="ARBA00022692"/>
    </source>
</evidence>